<keyword evidence="2" id="KW-1185">Reference proteome</keyword>
<evidence type="ECO:0000313" key="2">
    <source>
        <dbReference type="Proteomes" id="UP000249248"/>
    </source>
</evidence>
<sequence length="237" mass="27862">MNTSLASKLISFNIPLSDYVDFLVSNCWNPNIDMKAELIKIRNNTALHTGIIRYAYNDLSAQELIDFEALKDKQQLPDLTGFLETVQGQYHKTELDMITENLSKLSLASKNSPYFFTFFKRYITKLHQPHLMYFNSALQNYALYCEYNEAMAAQLKHFYAAKYLKNKSLENCYNYFFIINYDCETYPDFLPFDDPNYQKLLKLRKELTTHYLSFKQSNIAQFLEVKMVHDADLTSLN</sequence>
<protein>
    <submittedName>
        <fullName evidence="1">Uncharacterized protein</fullName>
    </submittedName>
</protein>
<gene>
    <name evidence="1" type="ORF">DNU06_10035</name>
</gene>
<name>A0A2W1N049_9FLAO</name>
<accession>A0A2W1N049</accession>
<evidence type="ECO:0000313" key="1">
    <source>
        <dbReference type="EMBL" id="PZE17074.1"/>
    </source>
</evidence>
<reference evidence="1 2" key="1">
    <citation type="submission" date="2018-06" db="EMBL/GenBank/DDBJ databases">
        <title>The draft genome sequence of Crocinitomix sp. SM1701.</title>
        <authorList>
            <person name="Zhang X."/>
        </authorList>
    </citation>
    <scope>NUCLEOTIDE SEQUENCE [LARGE SCALE GENOMIC DNA]</scope>
    <source>
        <strain evidence="1 2">SM1701</strain>
    </source>
</reference>
<dbReference type="AlphaFoldDB" id="A0A2W1N049"/>
<dbReference type="RefSeq" id="WP_111063198.1">
    <property type="nucleotide sequence ID" value="NZ_JBHUCU010000032.1"/>
</dbReference>
<proteinExistence type="predicted"/>
<comment type="caution">
    <text evidence="1">The sequence shown here is derived from an EMBL/GenBank/DDBJ whole genome shotgun (WGS) entry which is preliminary data.</text>
</comment>
<organism evidence="1 2">
    <name type="scientific">Putridiphycobacter roseus</name>
    <dbReference type="NCBI Taxonomy" id="2219161"/>
    <lineage>
        <taxon>Bacteria</taxon>
        <taxon>Pseudomonadati</taxon>
        <taxon>Bacteroidota</taxon>
        <taxon>Flavobacteriia</taxon>
        <taxon>Flavobacteriales</taxon>
        <taxon>Crocinitomicaceae</taxon>
        <taxon>Putridiphycobacter</taxon>
    </lineage>
</organism>
<dbReference type="EMBL" id="QKSB01000005">
    <property type="protein sequence ID" value="PZE17074.1"/>
    <property type="molecule type" value="Genomic_DNA"/>
</dbReference>
<dbReference type="Proteomes" id="UP000249248">
    <property type="component" value="Unassembled WGS sequence"/>
</dbReference>